<evidence type="ECO:0000313" key="2">
    <source>
        <dbReference type="EMBL" id="PSS05041.1"/>
    </source>
</evidence>
<sequence length="106" mass="12102">MKIVRRDYVRNGPGSVKMVAVESEDLWLAYNLIAEGDSVLAVTVSVKEGVHLQLKFIYNTKRDQVMRIFYRIQLVHAMDQSMLRLPTKKWPSKPFSSLMSSSGVLT</sequence>
<dbReference type="InterPro" id="IPR058547">
    <property type="entry name" value="Pelota_N"/>
</dbReference>
<feature type="domain" description="Pelota N-terminal" evidence="1">
    <location>
        <begin position="1"/>
        <end position="45"/>
    </location>
</feature>
<reference evidence="2 3" key="1">
    <citation type="submission" date="2017-07" db="EMBL/GenBank/DDBJ databases">
        <title>An improved, manually edited Actinidia chinensis var. chinensis (kiwifruit) genome highlights the challenges associated with draft genomes and gene prediction in plants.</title>
        <authorList>
            <person name="Pilkington S."/>
            <person name="Crowhurst R."/>
            <person name="Hilario E."/>
            <person name="Nardozza S."/>
            <person name="Fraser L."/>
            <person name="Peng Y."/>
            <person name="Gunaseelan K."/>
            <person name="Simpson R."/>
            <person name="Tahir J."/>
            <person name="Deroles S."/>
            <person name="Templeton K."/>
            <person name="Luo Z."/>
            <person name="Davy M."/>
            <person name="Cheng C."/>
            <person name="Mcneilage M."/>
            <person name="Scaglione D."/>
            <person name="Liu Y."/>
            <person name="Zhang Q."/>
            <person name="Datson P."/>
            <person name="De Silva N."/>
            <person name="Gardiner S."/>
            <person name="Bassett H."/>
            <person name="Chagne D."/>
            <person name="Mccallum J."/>
            <person name="Dzierzon H."/>
            <person name="Deng C."/>
            <person name="Wang Y.-Y."/>
            <person name="Barron N."/>
            <person name="Manako K."/>
            <person name="Bowen J."/>
            <person name="Foster T."/>
            <person name="Erridge Z."/>
            <person name="Tiffin H."/>
            <person name="Waite C."/>
            <person name="Davies K."/>
            <person name="Grierson E."/>
            <person name="Laing W."/>
            <person name="Kirk R."/>
            <person name="Chen X."/>
            <person name="Wood M."/>
            <person name="Montefiori M."/>
            <person name="Brummell D."/>
            <person name="Schwinn K."/>
            <person name="Catanach A."/>
            <person name="Fullerton C."/>
            <person name="Li D."/>
            <person name="Meiyalaghan S."/>
            <person name="Nieuwenhuizen N."/>
            <person name="Read N."/>
            <person name="Prakash R."/>
            <person name="Hunter D."/>
            <person name="Zhang H."/>
            <person name="Mckenzie M."/>
            <person name="Knabel M."/>
            <person name="Harris A."/>
            <person name="Allan A."/>
            <person name="Chen A."/>
            <person name="Janssen B."/>
            <person name="Plunkett B."/>
            <person name="Dwamena C."/>
            <person name="Voogd C."/>
            <person name="Leif D."/>
            <person name="Lafferty D."/>
            <person name="Souleyre E."/>
            <person name="Varkonyi-Gasic E."/>
            <person name="Gambi F."/>
            <person name="Hanley J."/>
            <person name="Yao J.-L."/>
            <person name="Cheung J."/>
            <person name="David K."/>
            <person name="Warren B."/>
            <person name="Marsh K."/>
            <person name="Snowden K."/>
            <person name="Lin-Wang K."/>
            <person name="Brian L."/>
            <person name="Martinez-Sanchez M."/>
            <person name="Wang M."/>
            <person name="Ileperuma N."/>
            <person name="Macnee N."/>
            <person name="Campin R."/>
            <person name="Mcatee P."/>
            <person name="Drummond R."/>
            <person name="Espley R."/>
            <person name="Ireland H."/>
            <person name="Wu R."/>
            <person name="Atkinson R."/>
            <person name="Karunairetnam S."/>
            <person name="Bulley S."/>
            <person name="Chunkath S."/>
            <person name="Hanley Z."/>
            <person name="Storey R."/>
            <person name="Thrimawithana A."/>
            <person name="Thomson S."/>
            <person name="David C."/>
            <person name="Testolin R."/>
        </authorList>
    </citation>
    <scope>NUCLEOTIDE SEQUENCE [LARGE SCALE GENOMIC DNA]</scope>
    <source>
        <strain evidence="3">cv. Red5</strain>
        <tissue evidence="2">Young leaf</tissue>
    </source>
</reference>
<dbReference type="InParanoid" id="A0A2R6QAW9"/>
<evidence type="ECO:0000313" key="3">
    <source>
        <dbReference type="Proteomes" id="UP000241394"/>
    </source>
</evidence>
<dbReference type="Pfam" id="PF26356">
    <property type="entry name" value="Pelota_N"/>
    <property type="match status" value="1"/>
</dbReference>
<dbReference type="Gene3D" id="2.30.30.870">
    <property type="entry name" value="Pelota, domain A"/>
    <property type="match status" value="1"/>
</dbReference>
<dbReference type="GO" id="GO:0005737">
    <property type="term" value="C:cytoplasm"/>
    <property type="evidence" value="ECO:0007669"/>
    <property type="project" value="TreeGrafter"/>
</dbReference>
<dbReference type="GO" id="GO:0070481">
    <property type="term" value="P:nuclear-transcribed mRNA catabolic process, non-stop decay"/>
    <property type="evidence" value="ECO:0007669"/>
    <property type="project" value="InterPro"/>
</dbReference>
<dbReference type="EMBL" id="NKQK01000018">
    <property type="protein sequence ID" value="PSS05041.1"/>
    <property type="molecule type" value="Genomic_DNA"/>
</dbReference>
<dbReference type="PANTHER" id="PTHR10853:SF0">
    <property type="entry name" value="PROTEIN PELOTA HOMOLOG"/>
    <property type="match status" value="1"/>
</dbReference>
<name>A0A2R6QAW9_ACTCC</name>
<proteinExistence type="predicted"/>
<accession>A0A2R6QAW9</accession>
<protein>
    <submittedName>
        <fullName evidence="2">Protein PELOTA like</fullName>
    </submittedName>
</protein>
<dbReference type="InterPro" id="IPR004405">
    <property type="entry name" value="TF_pelota"/>
</dbReference>
<organism evidence="2 3">
    <name type="scientific">Actinidia chinensis var. chinensis</name>
    <name type="common">Chinese soft-hair kiwi</name>
    <dbReference type="NCBI Taxonomy" id="1590841"/>
    <lineage>
        <taxon>Eukaryota</taxon>
        <taxon>Viridiplantae</taxon>
        <taxon>Streptophyta</taxon>
        <taxon>Embryophyta</taxon>
        <taxon>Tracheophyta</taxon>
        <taxon>Spermatophyta</taxon>
        <taxon>Magnoliopsida</taxon>
        <taxon>eudicotyledons</taxon>
        <taxon>Gunneridae</taxon>
        <taxon>Pentapetalae</taxon>
        <taxon>asterids</taxon>
        <taxon>Ericales</taxon>
        <taxon>Actinidiaceae</taxon>
        <taxon>Actinidia</taxon>
    </lineage>
</organism>
<dbReference type="GO" id="GO:0070966">
    <property type="term" value="P:nuclear-transcribed mRNA catabolic process, no-go decay"/>
    <property type="evidence" value="ECO:0007669"/>
    <property type="project" value="InterPro"/>
</dbReference>
<reference evidence="3" key="2">
    <citation type="journal article" date="2018" name="BMC Genomics">
        <title>A manually annotated Actinidia chinensis var. chinensis (kiwifruit) genome highlights the challenges associated with draft genomes and gene prediction in plants.</title>
        <authorList>
            <person name="Pilkington S.M."/>
            <person name="Crowhurst R."/>
            <person name="Hilario E."/>
            <person name="Nardozza S."/>
            <person name="Fraser L."/>
            <person name="Peng Y."/>
            <person name="Gunaseelan K."/>
            <person name="Simpson R."/>
            <person name="Tahir J."/>
            <person name="Deroles S.C."/>
            <person name="Templeton K."/>
            <person name="Luo Z."/>
            <person name="Davy M."/>
            <person name="Cheng C."/>
            <person name="McNeilage M."/>
            <person name="Scaglione D."/>
            <person name="Liu Y."/>
            <person name="Zhang Q."/>
            <person name="Datson P."/>
            <person name="De Silva N."/>
            <person name="Gardiner S.E."/>
            <person name="Bassett H."/>
            <person name="Chagne D."/>
            <person name="McCallum J."/>
            <person name="Dzierzon H."/>
            <person name="Deng C."/>
            <person name="Wang Y.Y."/>
            <person name="Barron L."/>
            <person name="Manako K."/>
            <person name="Bowen J."/>
            <person name="Foster T.M."/>
            <person name="Erridge Z.A."/>
            <person name="Tiffin H."/>
            <person name="Waite C.N."/>
            <person name="Davies K.M."/>
            <person name="Grierson E.P."/>
            <person name="Laing W.A."/>
            <person name="Kirk R."/>
            <person name="Chen X."/>
            <person name="Wood M."/>
            <person name="Montefiori M."/>
            <person name="Brummell D.A."/>
            <person name="Schwinn K.E."/>
            <person name="Catanach A."/>
            <person name="Fullerton C."/>
            <person name="Li D."/>
            <person name="Meiyalaghan S."/>
            <person name="Nieuwenhuizen N."/>
            <person name="Read N."/>
            <person name="Prakash R."/>
            <person name="Hunter D."/>
            <person name="Zhang H."/>
            <person name="McKenzie M."/>
            <person name="Knabel M."/>
            <person name="Harris A."/>
            <person name="Allan A.C."/>
            <person name="Gleave A."/>
            <person name="Chen A."/>
            <person name="Janssen B.J."/>
            <person name="Plunkett B."/>
            <person name="Ampomah-Dwamena C."/>
            <person name="Voogd C."/>
            <person name="Leif D."/>
            <person name="Lafferty D."/>
            <person name="Souleyre E.J.F."/>
            <person name="Varkonyi-Gasic E."/>
            <person name="Gambi F."/>
            <person name="Hanley J."/>
            <person name="Yao J.L."/>
            <person name="Cheung J."/>
            <person name="David K.M."/>
            <person name="Warren B."/>
            <person name="Marsh K."/>
            <person name="Snowden K.C."/>
            <person name="Lin-Wang K."/>
            <person name="Brian L."/>
            <person name="Martinez-Sanchez M."/>
            <person name="Wang M."/>
            <person name="Ileperuma N."/>
            <person name="Macnee N."/>
            <person name="Campin R."/>
            <person name="McAtee P."/>
            <person name="Drummond R.S.M."/>
            <person name="Espley R.V."/>
            <person name="Ireland H.S."/>
            <person name="Wu R."/>
            <person name="Atkinson R.G."/>
            <person name="Karunairetnam S."/>
            <person name="Bulley S."/>
            <person name="Chunkath S."/>
            <person name="Hanley Z."/>
            <person name="Storey R."/>
            <person name="Thrimawithana A.H."/>
            <person name="Thomson S."/>
            <person name="David C."/>
            <person name="Testolin R."/>
            <person name="Huang H."/>
            <person name="Hellens R.P."/>
            <person name="Schaffer R.J."/>
        </authorList>
    </citation>
    <scope>NUCLEOTIDE SEQUENCE [LARGE SCALE GENOMIC DNA]</scope>
    <source>
        <strain evidence="3">cv. Red5</strain>
    </source>
</reference>
<dbReference type="InterPro" id="IPR038069">
    <property type="entry name" value="Pelota/DOM34_N"/>
</dbReference>
<evidence type="ECO:0000259" key="1">
    <source>
        <dbReference type="Pfam" id="PF26356"/>
    </source>
</evidence>
<keyword evidence="3" id="KW-1185">Reference proteome</keyword>
<dbReference type="Proteomes" id="UP000241394">
    <property type="component" value="Chromosome LG18"/>
</dbReference>
<dbReference type="GO" id="GO:0071025">
    <property type="term" value="P:RNA surveillance"/>
    <property type="evidence" value="ECO:0007669"/>
    <property type="project" value="InterPro"/>
</dbReference>
<gene>
    <name evidence="2" type="ORF">CEY00_Acc20903</name>
</gene>
<dbReference type="STRING" id="1590841.A0A2R6QAW9"/>
<dbReference type="OrthoDB" id="10249111at2759"/>
<dbReference type="GO" id="GO:0070651">
    <property type="term" value="P:nonfunctional rRNA decay"/>
    <property type="evidence" value="ECO:0007669"/>
    <property type="project" value="TreeGrafter"/>
</dbReference>
<dbReference type="GO" id="GO:0032790">
    <property type="term" value="P:ribosome disassembly"/>
    <property type="evidence" value="ECO:0007669"/>
    <property type="project" value="TreeGrafter"/>
</dbReference>
<dbReference type="PANTHER" id="PTHR10853">
    <property type="entry name" value="PELOTA"/>
    <property type="match status" value="1"/>
</dbReference>
<comment type="caution">
    <text evidence="2">The sequence shown here is derived from an EMBL/GenBank/DDBJ whole genome shotgun (WGS) entry which is preliminary data.</text>
</comment>
<dbReference type="SUPFAM" id="SSF159065">
    <property type="entry name" value="Dom34/Pelota N-terminal domain-like"/>
    <property type="match status" value="1"/>
</dbReference>
<dbReference type="AlphaFoldDB" id="A0A2R6QAW9"/>
<dbReference type="Gramene" id="PSS05041">
    <property type="protein sequence ID" value="PSS05041"/>
    <property type="gene ID" value="CEY00_Acc20903"/>
</dbReference>